<accession>A0ABS7X663</accession>
<reference evidence="1 2" key="1">
    <citation type="submission" date="2020-12" db="EMBL/GenBank/DDBJ databases">
        <authorList>
            <person name="Ruan W."/>
            <person name="Khan S.A."/>
            <person name="Jeon C.O."/>
        </authorList>
    </citation>
    <scope>NUCLEOTIDE SEQUENCE [LARGE SCALE GENOMIC DNA]</scope>
    <source>
        <strain evidence="1 2">MA-13</strain>
    </source>
</reference>
<sequence>MLDTTLIEQRLRDAVPMYQTVEGAADYAAVRSLSDFRTPSAYVVLAEERGSQDKTARDVQQATAVFGVITAVRNYRSGNGEQQLDDARTLVKAARAALVGWGPQSREFFACAWVQGDVMDYDENTLLWIDVFETTYFVNGA</sequence>
<evidence type="ECO:0008006" key="3">
    <source>
        <dbReference type="Google" id="ProtNLM"/>
    </source>
</evidence>
<protein>
    <recommendedName>
        <fullName evidence="3">DUF3168 domain-containing protein</fullName>
    </recommendedName>
</protein>
<dbReference type="EMBL" id="JAERPS020000001">
    <property type="protein sequence ID" value="MBZ9610806.1"/>
    <property type="molecule type" value="Genomic_DNA"/>
</dbReference>
<dbReference type="RefSeq" id="WP_037053661.1">
    <property type="nucleotide sequence ID" value="NZ_JAERPS020000001.1"/>
</dbReference>
<name>A0ABS7X663_9GAMM</name>
<reference evidence="1 2" key="2">
    <citation type="submission" date="2021-08" db="EMBL/GenBank/DDBJ databases">
        <title>Rheinheimera aquimaris sp. nov., isolated from seawater of the East Sea in Korea.</title>
        <authorList>
            <person name="Kim K.H."/>
            <person name="Wenting R."/>
            <person name="Kim K.R."/>
            <person name="Jeon C.O."/>
        </authorList>
    </citation>
    <scope>NUCLEOTIDE SEQUENCE [LARGE SCALE GENOMIC DNA]</scope>
    <source>
        <strain evidence="1 2">MA-13</strain>
    </source>
</reference>
<keyword evidence="2" id="KW-1185">Reference proteome</keyword>
<comment type="caution">
    <text evidence="1">The sequence shown here is derived from an EMBL/GenBank/DDBJ whole genome shotgun (WGS) entry which is preliminary data.</text>
</comment>
<dbReference type="Proteomes" id="UP000663814">
    <property type="component" value="Unassembled WGS sequence"/>
</dbReference>
<dbReference type="InterPro" id="IPR056912">
    <property type="entry name" value="Phage_JBD30_tail_term-like"/>
</dbReference>
<evidence type="ECO:0000313" key="2">
    <source>
        <dbReference type="Proteomes" id="UP000663814"/>
    </source>
</evidence>
<evidence type="ECO:0000313" key="1">
    <source>
        <dbReference type="EMBL" id="MBZ9610806.1"/>
    </source>
</evidence>
<organism evidence="1 2">
    <name type="scientific">Rheinheimera maricola</name>
    <dbReference type="NCBI Taxonomy" id="2793282"/>
    <lineage>
        <taxon>Bacteria</taxon>
        <taxon>Pseudomonadati</taxon>
        <taxon>Pseudomonadota</taxon>
        <taxon>Gammaproteobacteria</taxon>
        <taxon>Chromatiales</taxon>
        <taxon>Chromatiaceae</taxon>
        <taxon>Rheinheimera</taxon>
    </lineage>
</organism>
<gene>
    <name evidence="1" type="ORF">I4W93_004290</name>
</gene>
<proteinExistence type="predicted"/>
<dbReference type="Pfam" id="PF23840">
    <property type="entry name" value="Phage_tail_terminator"/>
    <property type="match status" value="1"/>
</dbReference>